<dbReference type="InterPro" id="IPR016181">
    <property type="entry name" value="Acyl_CoA_acyltransferase"/>
</dbReference>
<evidence type="ECO:0000313" key="3">
    <source>
        <dbReference type="Proteomes" id="UP001432099"/>
    </source>
</evidence>
<dbReference type="Proteomes" id="UP001432099">
    <property type="component" value="Chromosome"/>
</dbReference>
<accession>A0ABM8IIJ5</accession>
<protein>
    <recommendedName>
        <fullName evidence="1">N-acetyltransferase domain-containing protein</fullName>
    </recommendedName>
</protein>
<dbReference type="InterPro" id="IPR000182">
    <property type="entry name" value="GNAT_dom"/>
</dbReference>
<dbReference type="Pfam" id="PF13302">
    <property type="entry name" value="Acetyltransf_3"/>
    <property type="match status" value="1"/>
</dbReference>
<feature type="domain" description="N-acetyltransferase" evidence="1">
    <location>
        <begin position="6"/>
        <end position="164"/>
    </location>
</feature>
<dbReference type="RefSeq" id="WP_161832583.1">
    <property type="nucleotide sequence ID" value="NZ_AP028127.1"/>
</dbReference>
<gene>
    <name evidence="2" type="ORF">T23_09470</name>
</gene>
<dbReference type="CDD" id="cd04301">
    <property type="entry name" value="NAT_SF"/>
    <property type="match status" value="1"/>
</dbReference>
<dbReference type="Gene3D" id="3.40.630.30">
    <property type="match status" value="1"/>
</dbReference>
<dbReference type="SUPFAM" id="SSF55729">
    <property type="entry name" value="Acyl-CoA N-acyltransferases (Nat)"/>
    <property type="match status" value="1"/>
</dbReference>
<dbReference type="PROSITE" id="PS51186">
    <property type="entry name" value="GNAT"/>
    <property type="match status" value="1"/>
</dbReference>
<name>A0ABM8IIJ5_9FIRM</name>
<organism evidence="2 3">
    <name type="scientific">Turicibacter faecis</name>
    <dbReference type="NCBI Taxonomy" id="2963365"/>
    <lineage>
        <taxon>Bacteria</taxon>
        <taxon>Bacillati</taxon>
        <taxon>Bacillota</taxon>
        <taxon>Erysipelotrichia</taxon>
        <taxon>Erysipelotrichales</taxon>
        <taxon>Turicibacteraceae</taxon>
        <taxon>Turicibacter</taxon>
    </lineage>
</organism>
<evidence type="ECO:0000313" key="2">
    <source>
        <dbReference type="EMBL" id="BEH90845.1"/>
    </source>
</evidence>
<sequence>MESITVCYRRMAKSDLKGLLELSQDPHFLAGYGQTTDWPTTPEQILSWYEANLLDPKTAYFSIEVGEEKQWAGFMSLTDFSETKEEAWLSIGVCPKFWGQKIATKVLGQFIQDCFASGPLKRLNLFVFATNQRALRLYTRLGFTVHSFHKTPFGEVYQLYVMNF</sequence>
<reference evidence="2" key="1">
    <citation type="journal article" date="2024" name="Int. J. Syst. Evol. Microbiol.">
        <title>Turicibacter faecis sp. nov., isolated from faeces of heart failure mouse model.</title>
        <authorList>
            <person name="Imamura Y."/>
            <person name="Motooka D."/>
            <person name="Nakajima Y."/>
            <person name="Ito S."/>
            <person name="Kitakaze M."/>
            <person name="Iida T."/>
            <person name="Nakamura S."/>
        </authorList>
    </citation>
    <scope>NUCLEOTIDE SEQUENCE</scope>
    <source>
        <strain evidence="2">TC023</strain>
    </source>
</reference>
<evidence type="ECO:0000259" key="1">
    <source>
        <dbReference type="PROSITE" id="PS51186"/>
    </source>
</evidence>
<proteinExistence type="predicted"/>
<dbReference type="PANTHER" id="PTHR43415">
    <property type="entry name" value="SPERMIDINE N(1)-ACETYLTRANSFERASE"/>
    <property type="match status" value="1"/>
</dbReference>
<dbReference type="EMBL" id="AP028127">
    <property type="protein sequence ID" value="BEH90845.1"/>
    <property type="molecule type" value="Genomic_DNA"/>
</dbReference>
<keyword evidence="3" id="KW-1185">Reference proteome</keyword>
<dbReference type="PANTHER" id="PTHR43415:SF3">
    <property type="entry name" value="GNAT-FAMILY ACETYLTRANSFERASE"/>
    <property type="match status" value="1"/>
</dbReference>